<feature type="binding site" evidence="18">
    <location>
        <begin position="139"/>
        <end position="140"/>
    </location>
    <ligand>
        <name>NAD(+)</name>
        <dbReference type="ChEBI" id="CHEBI:57540"/>
    </ligand>
</feature>
<keyword evidence="11 18" id="KW-0479">Metal-binding</keyword>
<comment type="caution">
    <text evidence="18">Lacks conserved residue(s) required for the propagation of feature annotation.</text>
</comment>
<protein>
    <recommendedName>
        <fullName evidence="8 18">3-dehydroquinate synthase</fullName>
        <shortName evidence="18">DHQS</shortName>
        <ecNumber evidence="7 18">4.2.3.4</ecNumber>
    </recommendedName>
</protein>
<comment type="function">
    <text evidence="3 18">Catalyzes the conversion of 3-deoxy-D-arabino-heptulosonate 7-phosphate (DAHP) to dehydroquinate (DHQ).</text>
</comment>
<dbReference type="InterPro" id="IPR030960">
    <property type="entry name" value="DHQS/DOIS_N"/>
</dbReference>
<dbReference type="Pfam" id="PF24621">
    <property type="entry name" value="DHQS_C"/>
    <property type="match status" value="1"/>
</dbReference>
<dbReference type="Pfam" id="PF01761">
    <property type="entry name" value="DHQ_synthase"/>
    <property type="match status" value="1"/>
</dbReference>
<evidence type="ECO:0000256" key="7">
    <source>
        <dbReference type="ARBA" id="ARBA00013031"/>
    </source>
</evidence>
<accession>A0ABY3QNP0</accession>
<sequence>MTAPLKHSDPVNVDVALGDRAYDIVIGRGVLASLGERVARLRPGVRTAIITDRTVAKYWLEPTEASLASAGIPTSRIVVEEGEISKTYAGLEKVSEALIAAKIERNDLVIALGGGVVGDLAGFAAAILRRGVDFVQVPTSLLAQVDSSVGGKTGINSPQGKNLLGAFHQPVLVIADTAVLDTLSPRQFRAGYAEVAKYGVLGDEAFFTWLEKNHSDIFKGGSAREHAIATSCRAKAGVVSRDERETGERALLNLGHTFGHALEAATGFSDRLFHGEGVSIGMTLAAQFSAKLGMIGEADAARVERHLIEAGLPTRLQDIAGFAQEGLADADALMALMAQDKKVKRGKLTFILLEAVGRAVIAKDVEPAPVRDFLKEKLAQKA</sequence>
<evidence type="ECO:0000313" key="22">
    <source>
        <dbReference type="Proteomes" id="UP001430990"/>
    </source>
</evidence>
<feature type="domain" description="3-dehydroquinate synthase N-terminal" evidence="19">
    <location>
        <begin position="77"/>
        <end position="189"/>
    </location>
</feature>
<dbReference type="GO" id="GO:0003856">
    <property type="term" value="F:3-dehydroquinate synthase activity"/>
    <property type="evidence" value="ECO:0007669"/>
    <property type="project" value="UniProtKB-EC"/>
</dbReference>
<evidence type="ECO:0000256" key="18">
    <source>
        <dbReference type="HAMAP-Rule" id="MF_00110"/>
    </source>
</evidence>
<dbReference type="PIRSF" id="PIRSF001455">
    <property type="entry name" value="DHQ_synth"/>
    <property type="match status" value="1"/>
</dbReference>
<evidence type="ECO:0000256" key="1">
    <source>
        <dbReference type="ARBA" id="ARBA00001393"/>
    </source>
</evidence>
<evidence type="ECO:0000256" key="12">
    <source>
        <dbReference type="ARBA" id="ARBA00022741"/>
    </source>
</evidence>
<evidence type="ECO:0000256" key="3">
    <source>
        <dbReference type="ARBA" id="ARBA00003485"/>
    </source>
</evidence>
<keyword evidence="15 18" id="KW-0057">Aromatic amino acid biosynthesis</keyword>
<dbReference type="NCBIfam" id="TIGR01357">
    <property type="entry name" value="aroB"/>
    <property type="match status" value="1"/>
</dbReference>
<keyword evidence="10 18" id="KW-0028">Amino-acid biosynthesis</keyword>
<feature type="binding site" evidence="18">
    <location>
        <position position="256"/>
    </location>
    <ligand>
        <name>Zn(2+)</name>
        <dbReference type="ChEBI" id="CHEBI:29105"/>
    </ligand>
</feature>
<dbReference type="Proteomes" id="UP001430990">
    <property type="component" value="Chromosome"/>
</dbReference>
<evidence type="ECO:0000256" key="11">
    <source>
        <dbReference type="ARBA" id="ARBA00022723"/>
    </source>
</evidence>
<name>A0ABY3QNP0_9BRAD</name>
<evidence type="ECO:0000256" key="13">
    <source>
        <dbReference type="ARBA" id="ARBA00022833"/>
    </source>
</evidence>
<evidence type="ECO:0000256" key="5">
    <source>
        <dbReference type="ARBA" id="ARBA00004661"/>
    </source>
</evidence>
<dbReference type="RefSeq" id="WP_063980626.1">
    <property type="nucleotide sequence ID" value="NZ_CP088100.1"/>
</dbReference>
<comment type="cofactor">
    <cofactor evidence="2 18">
        <name>NAD(+)</name>
        <dbReference type="ChEBI" id="CHEBI:57540"/>
    </cofactor>
</comment>
<keyword evidence="12 18" id="KW-0547">Nucleotide-binding</keyword>
<keyword evidence="22" id="KW-1185">Reference proteome</keyword>
<dbReference type="HAMAP" id="MF_00110">
    <property type="entry name" value="DHQ_synthase"/>
    <property type="match status" value="1"/>
</dbReference>
<dbReference type="CDD" id="cd08195">
    <property type="entry name" value="DHQS"/>
    <property type="match status" value="1"/>
</dbReference>
<keyword evidence="13 18" id="KW-0862">Zinc</keyword>
<comment type="similarity">
    <text evidence="6 18">Belongs to the sugar phosphate cyclases superfamily. Dehydroquinate synthase family.</text>
</comment>
<keyword evidence="9 18" id="KW-0963">Cytoplasm</keyword>
<evidence type="ECO:0000256" key="17">
    <source>
        <dbReference type="ARBA" id="ARBA00023285"/>
    </source>
</evidence>
<dbReference type="InterPro" id="IPR050071">
    <property type="entry name" value="Dehydroquinate_synthase"/>
</dbReference>
<evidence type="ECO:0000259" key="19">
    <source>
        <dbReference type="Pfam" id="PF01761"/>
    </source>
</evidence>
<evidence type="ECO:0000259" key="20">
    <source>
        <dbReference type="Pfam" id="PF24621"/>
    </source>
</evidence>
<dbReference type="EMBL" id="CP088100">
    <property type="protein sequence ID" value="UFW87629.1"/>
    <property type="molecule type" value="Genomic_DNA"/>
</dbReference>
<dbReference type="InterPro" id="IPR030963">
    <property type="entry name" value="DHQ_synth_fam"/>
</dbReference>
<evidence type="ECO:0000256" key="15">
    <source>
        <dbReference type="ARBA" id="ARBA00023141"/>
    </source>
</evidence>
<keyword evidence="17 18" id="KW-0170">Cobalt</keyword>
<dbReference type="PANTHER" id="PTHR43622">
    <property type="entry name" value="3-DEHYDROQUINATE SYNTHASE"/>
    <property type="match status" value="1"/>
</dbReference>
<proteinExistence type="inferred from homology"/>
<dbReference type="Gene3D" id="3.40.50.1970">
    <property type="match status" value="1"/>
</dbReference>
<keyword evidence="14 18" id="KW-0520">NAD</keyword>
<feature type="binding site" evidence="18">
    <location>
        <begin position="115"/>
        <end position="119"/>
    </location>
    <ligand>
        <name>NAD(+)</name>
        <dbReference type="ChEBI" id="CHEBI:57540"/>
    </ligand>
</feature>
<dbReference type="SUPFAM" id="SSF56796">
    <property type="entry name" value="Dehydroquinate synthase-like"/>
    <property type="match status" value="1"/>
</dbReference>
<feature type="binding site" evidence="18">
    <location>
        <position position="274"/>
    </location>
    <ligand>
        <name>Zn(2+)</name>
        <dbReference type="ChEBI" id="CHEBI:29105"/>
    </ligand>
</feature>
<feature type="binding site" evidence="18">
    <location>
        <position position="152"/>
    </location>
    <ligand>
        <name>NAD(+)</name>
        <dbReference type="ChEBI" id="CHEBI:57540"/>
    </ligand>
</feature>
<comment type="pathway">
    <text evidence="5 18">Metabolic intermediate biosynthesis; chorismate biosynthesis; chorismate from D-erythrose 4-phosphate and phosphoenolpyruvate: step 2/7.</text>
</comment>
<organism evidence="21 22">
    <name type="scientific">Bradyrhizobium barranii</name>
    <dbReference type="NCBI Taxonomy" id="2992140"/>
    <lineage>
        <taxon>Bacteria</taxon>
        <taxon>Pseudomonadati</taxon>
        <taxon>Pseudomonadota</taxon>
        <taxon>Alphaproteobacteria</taxon>
        <taxon>Hyphomicrobiales</taxon>
        <taxon>Nitrobacteraceae</taxon>
        <taxon>Bradyrhizobium</taxon>
    </lineage>
</organism>
<evidence type="ECO:0000256" key="6">
    <source>
        <dbReference type="ARBA" id="ARBA00005412"/>
    </source>
</evidence>
<keyword evidence="16 18" id="KW-0456">Lyase</keyword>
<evidence type="ECO:0000256" key="14">
    <source>
        <dbReference type="ARBA" id="ARBA00023027"/>
    </source>
</evidence>
<evidence type="ECO:0000256" key="9">
    <source>
        <dbReference type="ARBA" id="ARBA00022490"/>
    </source>
</evidence>
<dbReference type="Gene3D" id="1.20.1090.10">
    <property type="entry name" value="Dehydroquinate synthase-like - alpha domain"/>
    <property type="match status" value="1"/>
</dbReference>
<evidence type="ECO:0000256" key="10">
    <source>
        <dbReference type="ARBA" id="ARBA00022605"/>
    </source>
</evidence>
<dbReference type="InterPro" id="IPR056179">
    <property type="entry name" value="DHQS_C"/>
</dbReference>
<comment type="subcellular location">
    <subcellularLocation>
        <location evidence="4 18">Cytoplasm</location>
    </subcellularLocation>
</comment>
<evidence type="ECO:0000256" key="4">
    <source>
        <dbReference type="ARBA" id="ARBA00004496"/>
    </source>
</evidence>
<evidence type="ECO:0000256" key="8">
    <source>
        <dbReference type="ARBA" id="ARBA00017684"/>
    </source>
</evidence>
<feature type="binding site" evidence="18">
    <location>
        <position position="194"/>
    </location>
    <ligand>
        <name>Zn(2+)</name>
        <dbReference type="ChEBI" id="CHEBI:29105"/>
    </ligand>
</feature>
<feature type="binding site" evidence="18">
    <location>
        <begin position="81"/>
        <end position="86"/>
    </location>
    <ligand>
        <name>NAD(+)</name>
        <dbReference type="ChEBI" id="CHEBI:57540"/>
    </ligand>
</feature>
<dbReference type="PANTHER" id="PTHR43622:SF7">
    <property type="entry name" value="3-DEHYDROQUINATE SYNTHASE, CHLOROPLASTIC"/>
    <property type="match status" value="1"/>
</dbReference>
<feature type="domain" description="3-dehydroquinate synthase C-terminal" evidence="20">
    <location>
        <begin position="191"/>
        <end position="343"/>
    </location>
</feature>
<comment type="cofactor">
    <cofactor evidence="18">
        <name>Co(2+)</name>
        <dbReference type="ChEBI" id="CHEBI:48828"/>
    </cofactor>
    <cofactor evidence="18">
        <name>Zn(2+)</name>
        <dbReference type="ChEBI" id="CHEBI:29105"/>
    </cofactor>
    <text evidence="18">Binds 1 divalent metal cation per subunit. Can use either Co(2+) or Zn(2+).</text>
</comment>
<reference evidence="21" key="1">
    <citation type="submission" date="2021-11" db="EMBL/GenBank/DDBJ databases">
        <title>Australian commercial rhizobial inoculants.</title>
        <authorList>
            <person name="Kohlmeier M.G."/>
            <person name="O'Hara G.W."/>
            <person name="Colombi E."/>
            <person name="Ramsay J.P."/>
            <person name="Terpolilli J."/>
        </authorList>
    </citation>
    <scope>NUCLEOTIDE SEQUENCE</scope>
    <source>
        <strain evidence="21">CC829</strain>
    </source>
</reference>
<evidence type="ECO:0000313" key="21">
    <source>
        <dbReference type="EMBL" id="UFW87629.1"/>
    </source>
</evidence>
<comment type="catalytic activity">
    <reaction evidence="1 18">
        <text>7-phospho-2-dehydro-3-deoxy-D-arabino-heptonate = 3-dehydroquinate + phosphate</text>
        <dbReference type="Rhea" id="RHEA:21968"/>
        <dbReference type="ChEBI" id="CHEBI:32364"/>
        <dbReference type="ChEBI" id="CHEBI:43474"/>
        <dbReference type="ChEBI" id="CHEBI:58394"/>
        <dbReference type="EC" id="4.2.3.4"/>
    </reaction>
</comment>
<gene>
    <name evidence="18 21" type="primary">aroB</name>
    <name evidence="21" type="ORF">BjapCC829_03190</name>
</gene>
<feature type="binding site" evidence="18">
    <location>
        <position position="161"/>
    </location>
    <ligand>
        <name>NAD(+)</name>
        <dbReference type="ChEBI" id="CHEBI:57540"/>
    </ligand>
</feature>
<evidence type="ECO:0000256" key="16">
    <source>
        <dbReference type="ARBA" id="ARBA00023239"/>
    </source>
</evidence>
<dbReference type="EC" id="4.2.3.4" evidence="7 18"/>
<dbReference type="InterPro" id="IPR016037">
    <property type="entry name" value="DHQ_synth_AroB"/>
</dbReference>
<evidence type="ECO:0000256" key="2">
    <source>
        <dbReference type="ARBA" id="ARBA00001911"/>
    </source>
</evidence>